<dbReference type="Proteomes" id="UP000036958">
    <property type="component" value="Unassembled WGS sequence"/>
</dbReference>
<dbReference type="AlphaFoldDB" id="A0A0L8VAE5"/>
<evidence type="ECO:0008006" key="4">
    <source>
        <dbReference type="Google" id="ProtNLM"/>
    </source>
</evidence>
<dbReference type="EMBL" id="LGIA01000140">
    <property type="protein sequence ID" value="KOH45419.1"/>
    <property type="molecule type" value="Genomic_DNA"/>
</dbReference>
<comment type="caution">
    <text evidence="2">The sequence shown here is derived from an EMBL/GenBank/DDBJ whole genome shotgun (WGS) entry which is preliminary data.</text>
</comment>
<evidence type="ECO:0000313" key="2">
    <source>
        <dbReference type="EMBL" id="KOH45419.1"/>
    </source>
</evidence>
<accession>A0A0L8VAE5</accession>
<name>A0A0L8VAE5_9BACT</name>
<evidence type="ECO:0000313" key="1">
    <source>
        <dbReference type="EMBL" id="KOH43248.1"/>
    </source>
</evidence>
<dbReference type="EMBL" id="LGIA01000194">
    <property type="protein sequence ID" value="KOH43248.1"/>
    <property type="molecule type" value="Genomic_DNA"/>
</dbReference>
<proteinExistence type="predicted"/>
<reference evidence="2" key="2">
    <citation type="submission" date="2015-07" db="EMBL/GenBank/DDBJ databases">
        <title>MeaNS - Measles Nucleotide Surveillance Program.</title>
        <authorList>
            <person name="Tran T."/>
            <person name="Druce J."/>
        </authorList>
    </citation>
    <scope>NUCLEOTIDE SEQUENCE</scope>
    <source>
        <strain evidence="2">SK</strain>
    </source>
</reference>
<organism evidence="2 3">
    <name type="scientific">Sunxiuqinia dokdonensis</name>
    <dbReference type="NCBI Taxonomy" id="1409788"/>
    <lineage>
        <taxon>Bacteria</taxon>
        <taxon>Pseudomonadati</taxon>
        <taxon>Bacteroidota</taxon>
        <taxon>Bacteroidia</taxon>
        <taxon>Marinilabiliales</taxon>
        <taxon>Prolixibacteraceae</taxon>
        <taxon>Sunxiuqinia</taxon>
    </lineage>
</organism>
<protein>
    <recommendedName>
        <fullName evidence="4">Tetratricopeptide repeat protein</fullName>
    </recommendedName>
</protein>
<reference evidence="3" key="1">
    <citation type="submission" date="2015-07" db="EMBL/GenBank/DDBJ databases">
        <title>Genome sequencing of Sunxiuqinia dokdonensis strain SK.</title>
        <authorList>
            <person name="Ahn S."/>
            <person name="Kim B.-C."/>
        </authorList>
    </citation>
    <scope>NUCLEOTIDE SEQUENCE [LARGE SCALE GENOMIC DNA]</scope>
    <source>
        <strain evidence="3">SK</strain>
    </source>
</reference>
<gene>
    <name evidence="2" type="ORF">NC99_17630</name>
    <name evidence="1" type="ORF">NC99_39160</name>
</gene>
<evidence type="ECO:0000313" key="3">
    <source>
        <dbReference type="Proteomes" id="UP000036958"/>
    </source>
</evidence>
<sequence length="60" mass="7325">MIKDRDNLFIEQAQWYIGLCYLQNENRKKAYRQFTKIANSDSFYQEKASAILRKIKYLEE</sequence>
<keyword evidence="3" id="KW-1185">Reference proteome</keyword>